<organism evidence="5 6">
    <name type="scientific">Escherichia coli</name>
    <dbReference type="NCBI Taxonomy" id="562"/>
    <lineage>
        <taxon>Bacteria</taxon>
        <taxon>Pseudomonadati</taxon>
        <taxon>Pseudomonadota</taxon>
        <taxon>Gammaproteobacteria</taxon>
        <taxon>Enterobacterales</taxon>
        <taxon>Enterobacteriaceae</taxon>
        <taxon>Escherichia</taxon>
    </lineage>
</organism>
<dbReference type="AlphaFoldDB" id="A0A376TN80"/>
<evidence type="ECO:0000256" key="2">
    <source>
        <dbReference type="ARBA" id="ARBA00022827"/>
    </source>
</evidence>
<dbReference type="UniPathway" id="UPA00219"/>
<dbReference type="HAMAP" id="MF_00037">
    <property type="entry name" value="MurB"/>
    <property type="match status" value="1"/>
</dbReference>
<name>A0A376TN80_ECOLX</name>
<dbReference type="EC" id="1.3.1.98" evidence="3"/>
<evidence type="ECO:0000256" key="1">
    <source>
        <dbReference type="ARBA" id="ARBA00010485"/>
    </source>
</evidence>
<dbReference type="InterPro" id="IPR016169">
    <property type="entry name" value="FAD-bd_PCMH_sub2"/>
</dbReference>
<dbReference type="Gene3D" id="3.30.465.10">
    <property type="match status" value="1"/>
</dbReference>
<proteinExistence type="inferred from homology"/>
<reference evidence="5 6" key="1">
    <citation type="submission" date="2018-06" db="EMBL/GenBank/DDBJ databases">
        <authorList>
            <consortium name="Pathogen Informatics"/>
            <person name="Doyle S."/>
        </authorList>
    </citation>
    <scope>NUCLEOTIDE SEQUENCE [LARGE SCALE GENOMIC DNA]</scope>
    <source>
        <strain evidence="5 6">NCTC8985</strain>
    </source>
</reference>
<dbReference type="EMBL" id="UGCO01000001">
    <property type="protein sequence ID" value="STI78704.1"/>
    <property type="molecule type" value="Genomic_DNA"/>
</dbReference>
<comment type="subcellular location">
    <subcellularLocation>
        <location evidence="3">Cytoplasm</location>
    </subcellularLocation>
</comment>
<keyword evidence="3" id="KW-0131">Cell cycle</keyword>
<dbReference type="Proteomes" id="UP000254405">
    <property type="component" value="Unassembled WGS sequence"/>
</dbReference>
<dbReference type="GO" id="GO:0071555">
    <property type="term" value="P:cell wall organization"/>
    <property type="evidence" value="ECO:0007669"/>
    <property type="project" value="UniProtKB-KW"/>
</dbReference>
<dbReference type="GO" id="GO:0009252">
    <property type="term" value="P:peptidoglycan biosynthetic process"/>
    <property type="evidence" value="ECO:0007669"/>
    <property type="project" value="UniProtKB-UniRule"/>
</dbReference>
<dbReference type="GO" id="GO:0071949">
    <property type="term" value="F:FAD binding"/>
    <property type="evidence" value="ECO:0007669"/>
    <property type="project" value="InterPro"/>
</dbReference>
<dbReference type="PANTHER" id="PTHR21071">
    <property type="entry name" value="UDP-N-ACETYLENOLPYRUVOYLGLUCOSAMINE REDUCTASE"/>
    <property type="match status" value="1"/>
</dbReference>
<evidence type="ECO:0000259" key="4">
    <source>
        <dbReference type="PROSITE" id="PS51387"/>
    </source>
</evidence>
<dbReference type="GO" id="GO:0051301">
    <property type="term" value="P:cell division"/>
    <property type="evidence" value="ECO:0007669"/>
    <property type="project" value="UniProtKB-KW"/>
</dbReference>
<dbReference type="InterPro" id="IPR036318">
    <property type="entry name" value="FAD-bd_PCMH-like_sf"/>
</dbReference>
<feature type="active site" evidence="3">
    <location>
        <position position="59"/>
    </location>
</feature>
<keyword evidence="3" id="KW-0133">Cell shape</keyword>
<keyword evidence="3" id="KW-0521">NADP</keyword>
<evidence type="ECO:0000313" key="6">
    <source>
        <dbReference type="Proteomes" id="UP000254405"/>
    </source>
</evidence>
<comment type="similarity">
    <text evidence="1 3">Belongs to the MurB family.</text>
</comment>
<comment type="pathway">
    <text evidence="3">Cell wall biogenesis; peptidoglycan biosynthesis.</text>
</comment>
<keyword evidence="3 5" id="KW-0560">Oxidoreductase</keyword>
<dbReference type="InterPro" id="IPR003170">
    <property type="entry name" value="MurB"/>
</dbReference>
<keyword evidence="3" id="KW-0132">Cell division</keyword>
<keyword evidence="3" id="KW-0573">Peptidoglycan synthesis</keyword>
<comment type="cofactor">
    <cofactor evidence="3">
        <name>FAD</name>
        <dbReference type="ChEBI" id="CHEBI:57692"/>
    </cofactor>
</comment>
<dbReference type="Pfam" id="PF01565">
    <property type="entry name" value="FAD_binding_4"/>
    <property type="match status" value="1"/>
</dbReference>
<keyword evidence="3" id="KW-0963">Cytoplasm</keyword>
<dbReference type="GO" id="GO:0008360">
    <property type="term" value="P:regulation of cell shape"/>
    <property type="evidence" value="ECO:0007669"/>
    <property type="project" value="UniProtKB-KW"/>
</dbReference>
<dbReference type="SUPFAM" id="SSF56176">
    <property type="entry name" value="FAD-binding/transporter-associated domain-like"/>
    <property type="match status" value="1"/>
</dbReference>
<comment type="caution">
    <text evidence="3">Lacks conserved residue(s) required for the propagation of feature annotation.</text>
</comment>
<dbReference type="GO" id="GO:0008762">
    <property type="term" value="F:UDP-N-acetylmuramate dehydrogenase activity"/>
    <property type="evidence" value="ECO:0007669"/>
    <property type="project" value="UniProtKB-UniRule"/>
</dbReference>
<feature type="domain" description="FAD-binding PCMH-type" evidence="4">
    <location>
        <begin position="1"/>
        <end position="83"/>
    </location>
</feature>
<dbReference type="GO" id="GO:0005829">
    <property type="term" value="C:cytosol"/>
    <property type="evidence" value="ECO:0007669"/>
    <property type="project" value="TreeGrafter"/>
</dbReference>
<dbReference type="PROSITE" id="PS51387">
    <property type="entry name" value="FAD_PCMH"/>
    <property type="match status" value="1"/>
</dbReference>
<keyword evidence="2 3" id="KW-0274">FAD</keyword>
<accession>A0A376TN80</accession>
<comment type="function">
    <text evidence="3">Cell wall formation.</text>
</comment>
<comment type="catalytic activity">
    <reaction evidence="3">
        <text>UDP-N-acetyl-alpha-D-muramate + NADP(+) = UDP-N-acetyl-3-O-(1-carboxyvinyl)-alpha-D-glucosamine + NADPH + H(+)</text>
        <dbReference type="Rhea" id="RHEA:12248"/>
        <dbReference type="ChEBI" id="CHEBI:15378"/>
        <dbReference type="ChEBI" id="CHEBI:57783"/>
        <dbReference type="ChEBI" id="CHEBI:58349"/>
        <dbReference type="ChEBI" id="CHEBI:68483"/>
        <dbReference type="ChEBI" id="CHEBI:70757"/>
        <dbReference type="EC" id="1.3.1.98"/>
    </reaction>
</comment>
<gene>
    <name evidence="5" type="primary">murB_2</name>
    <name evidence="3" type="synonym">murB</name>
    <name evidence="5" type="ORF">NCTC8985_04050</name>
</gene>
<evidence type="ECO:0000313" key="5">
    <source>
        <dbReference type="EMBL" id="STI78704.1"/>
    </source>
</evidence>
<sequence length="87" mass="9579">MPGLENLALIPGCVGSSPIQNIGAYGVELQRVCAYVDCVELATGKQVRLTAKECRFGYRDSIFKHEYQDRFAIVAVGLRLPKSGNLY</sequence>
<dbReference type="InterPro" id="IPR006094">
    <property type="entry name" value="Oxid_FAD_bind_N"/>
</dbReference>
<keyword evidence="3" id="KW-0285">Flavoprotein</keyword>
<dbReference type="PANTHER" id="PTHR21071:SF4">
    <property type="entry name" value="UDP-N-ACETYLENOLPYRUVOYLGLUCOSAMINE REDUCTASE"/>
    <property type="match status" value="1"/>
</dbReference>
<evidence type="ECO:0000256" key="3">
    <source>
        <dbReference type="HAMAP-Rule" id="MF_00037"/>
    </source>
</evidence>
<protein>
    <recommendedName>
        <fullName evidence="3">UDP-N-acetylenolpyruvoylglucosamine reductase</fullName>
        <ecNumber evidence="3">1.3.1.98</ecNumber>
    </recommendedName>
    <alternativeName>
        <fullName evidence="3">UDP-N-acetylmuramate dehydrogenase</fullName>
    </alternativeName>
</protein>
<dbReference type="InterPro" id="IPR016166">
    <property type="entry name" value="FAD-bd_PCMH"/>
</dbReference>
<keyword evidence="3" id="KW-0961">Cell wall biogenesis/degradation</keyword>